<proteinExistence type="inferred from homology"/>
<dbReference type="OrthoDB" id="9771229at2"/>
<keyword evidence="10" id="KW-1185">Reference proteome</keyword>
<dbReference type="Proteomes" id="UP000295418">
    <property type="component" value="Unassembled WGS sequence"/>
</dbReference>
<dbReference type="RefSeq" id="WP_132417091.1">
    <property type="nucleotide sequence ID" value="NZ_SKFG01000003.1"/>
</dbReference>
<keyword evidence="6" id="KW-0175">Coiled coil</keyword>
<dbReference type="GO" id="GO:0004521">
    <property type="term" value="F:RNA endonuclease activity"/>
    <property type="evidence" value="ECO:0007669"/>
    <property type="project" value="InterPro"/>
</dbReference>
<comment type="similarity">
    <text evidence="5">Belongs to the YicC/YloC family.</text>
</comment>
<sequence length="294" mass="33894">MIRSMTGFGQAKTIVADFTVYMDVKSVNHRYSEVNIRMPKEWMPFEETLRKTTAEFINRGRIDIFVTVERQASASKSIDIDWSLADNYMHTARQLQERYGFNESLTLQNLIELPGLIVQREERIEPDEAIEHAFVACLKEALGSLLDMRNREGDHLARDLMERLERLEQQHQCIVAHAPKVAGEYAARLRLRVQELTGDYVRYDESRLATEIALFADRCSIDEELTRLQSHYGQFAALLRTAEPIGRKLDFLIQEMNREVNTIGSKANDAGVAAKVIDMKAELEKMREQIQNIE</sequence>
<organism evidence="9 10">
    <name type="scientific">Paenibacillus albiflavus</name>
    <dbReference type="NCBI Taxonomy" id="2545760"/>
    <lineage>
        <taxon>Bacteria</taxon>
        <taxon>Bacillati</taxon>
        <taxon>Bacillota</taxon>
        <taxon>Bacilli</taxon>
        <taxon>Bacillales</taxon>
        <taxon>Paenibacillaceae</taxon>
        <taxon>Paenibacillus</taxon>
    </lineage>
</organism>
<dbReference type="PANTHER" id="PTHR30636:SF3">
    <property type="entry name" value="UPF0701 PROTEIN YICC"/>
    <property type="match status" value="1"/>
</dbReference>
<keyword evidence="4" id="KW-0378">Hydrolase</keyword>
<dbReference type="NCBIfam" id="TIGR00255">
    <property type="entry name" value="YicC/YloC family endoribonuclease"/>
    <property type="match status" value="1"/>
</dbReference>
<dbReference type="Pfam" id="PF03755">
    <property type="entry name" value="YicC-like_N"/>
    <property type="match status" value="1"/>
</dbReference>
<dbReference type="InterPro" id="IPR013551">
    <property type="entry name" value="YicC-like_C"/>
</dbReference>
<dbReference type="GO" id="GO:0016787">
    <property type="term" value="F:hydrolase activity"/>
    <property type="evidence" value="ECO:0007669"/>
    <property type="project" value="UniProtKB-KW"/>
</dbReference>
<feature type="domain" description="Endoribonuclease YicC-like C-terminal" evidence="8">
    <location>
        <begin position="176"/>
        <end position="294"/>
    </location>
</feature>
<dbReference type="AlphaFoldDB" id="A0A4R4EJ51"/>
<dbReference type="PANTHER" id="PTHR30636">
    <property type="entry name" value="UPF0701 PROTEIN YICC"/>
    <property type="match status" value="1"/>
</dbReference>
<feature type="domain" description="Endoribonuclease YicC-like N-terminal" evidence="7">
    <location>
        <begin position="2"/>
        <end position="157"/>
    </location>
</feature>
<evidence type="ECO:0000256" key="1">
    <source>
        <dbReference type="ARBA" id="ARBA00001968"/>
    </source>
</evidence>
<dbReference type="InterPro" id="IPR013527">
    <property type="entry name" value="YicC-like_N"/>
</dbReference>
<reference evidence="9 10" key="1">
    <citation type="submission" date="2019-03" db="EMBL/GenBank/DDBJ databases">
        <authorList>
            <person name="Kim M.K.M."/>
        </authorList>
    </citation>
    <scope>NUCLEOTIDE SEQUENCE [LARGE SCALE GENOMIC DNA]</scope>
    <source>
        <strain evidence="9 10">18JY21-1</strain>
    </source>
</reference>
<evidence type="ECO:0000256" key="4">
    <source>
        <dbReference type="ARBA" id="ARBA00022801"/>
    </source>
</evidence>
<feature type="coiled-coil region" evidence="6">
    <location>
        <begin position="150"/>
        <end position="177"/>
    </location>
</feature>
<evidence type="ECO:0000313" key="9">
    <source>
        <dbReference type="EMBL" id="TCZ79433.1"/>
    </source>
</evidence>
<protein>
    <submittedName>
        <fullName evidence="9">YicC family protein</fullName>
    </submittedName>
</protein>
<evidence type="ECO:0000259" key="8">
    <source>
        <dbReference type="Pfam" id="PF08340"/>
    </source>
</evidence>
<keyword evidence="2" id="KW-0540">Nuclease</keyword>
<comment type="caution">
    <text evidence="9">The sequence shown here is derived from an EMBL/GenBank/DDBJ whole genome shotgun (WGS) entry which is preliminary data.</text>
</comment>
<name>A0A4R4EJ51_9BACL</name>
<gene>
    <name evidence="9" type="ORF">E0485_06120</name>
</gene>
<evidence type="ECO:0000256" key="6">
    <source>
        <dbReference type="SAM" id="Coils"/>
    </source>
</evidence>
<keyword evidence="3" id="KW-0255">Endonuclease</keyword>
<evidence type="ECO:0000256" key="3">
    <source>
        <dbReference type="ARBA" id="ARBA00022759"/>
    </source>
</evidence>
<evidence type="ECO:0000256" key="5">
    <source>
        <dbReference type="ARBA" id="ARBA00035648"/>
    </source>
</evidence>
<comment type="cofactor">
    <cofactor evidence="1">
        <name>a divalent metal cation</name>
        <dbReference type="ChEBI" id="CHEBI:60240"/>
    </cofactor>
</comment>
<dbReference type="InterPro" id="IPR005229">
    <property type="entry name" value="YicC/YloC-like"/>
</dbReference>
<dbReference type="Pfam" id="PF08340">
    <property type="entry name" value="YicC-like_C"/>
    <property type="match status" value="1"/>
</dbReference>
<accession>A0A4R4EJ51</accession>
<evidence type="ECO:0000256" key="2">
    <source>
        <dbReference type="ARBA" id="ARBA00022722"/>
    </source>
</evidence>
<evidence type="ECO:0000259" key="7">
    <source>
        <dbReference type="Pfam" id="PF03755"/>
    </source>
</evidence>
<evidence type="ECO:0000313" key="10">
    <source>
        <dbReference type="Proteomes" id="UP000295418"/>
    </source>
</evidence>
<dbReference type="EMBL" id="SKFG01000003">
    <property type="protein sequence ID" value="TCZ79433.1"/>
    <property type="molecule type" value="Genomic_DNA"/>
</dbReference>